<organism evidence="1 2">
    <name type="scientific">Pseudomonas putida</name>
    <name type="common">Arthrobacter siderocapsulatus</name>
    <dbReference type="NCBI Taxonomy" id="303"/>
    <lineage>
        <taxon>Bacteria</taxon>
        <taxon>Pseudomonadati</taxon>
        <taxon>Pseudomonadota</taxon>
        <taxon>Gammaproteobacteria</taxon>
        <taxon>Pseudomonadales</taxon>
        <taxon>Pseudomonadaceae</taxon>
        <taxon>Pseudomonas</taxon>
    </lineage>
</organism>
<sequence>MSEKGETHVAGQQLYVIEYALHGENRSFIIRLEKMDNAVAWHWASCDAGVGIIPRFCQQKIKLVSRPMAERYGIANVKWRLAGDGPEFIAPPIAVEKFSETGVGE</sequence>
<dbReference type="InterPro" id="IPR046685">
    <property type="entry name" value="DUF6555"/>
</dbReference>
<reference evidence="1 2" key="1">
    <citation type="submission" date="2020-02" db="EMBL/GenBank/DDBJ databases">
        <title>Pseudomonas Putida W5 Complete Genome Assembly.</title>
        <authorList>
            <person name="Yuan Z.-C."/>
            <person name="Shaw G.A."/>
            <person name="Cusano A.D."/>
            <person name="Caddey B.J."/>
            <person name="Weselowski B.J."/>
        </authorList>
    </citation>
    <scope>NUCLEOTIDE SEQUENCE [LARGE SCALE GENOMIC DNA]</scope>
    <source>
        <strain evidence="1 2">W5</strain>
    </source>
</reference>
<gene>
    <name evidence="1" type="ORF">C2H86_14095</name>
</gene>
<name>A0A6I6XIB2_PSEPU</name>
<dbReference type="EMBL" id="CP026115">
    <property type="protein sequence ID" value="QHG65466.1"/>
    <property type="molecule type" value="Genomic_DNA"/>
</dbReference>
<dbReference type="Proteomes" id="UP000464480">
    <property type="component" value="Chromosome"/>
</dbReference>
<evidence type="ECO:0000313" key="2">
    <source>
        <dbReference type="Proteomes" id="UP000464480"/>
    </source>
</evidence>
<evidence type="ECO:0000313" key="1">
    <source>
        <dbReference type="EMBL" id="QHG65466.1"/>
    </source>
</evidence>
<protein>
    <submittedName>
        <fullName evidence="1">Uncharacterized protein</fullName>
    </submittedName>
</protein>
<dbReference type="Pfam" id="PF20192">
    <property type="entry name" value="DUF6555"/>
    <property type="match status" value="1"/>
</dbReference>
<accession>A0A6I6XIB2</accession>
<dbReference type="AlphaFoldDB" id="A0A6I6XIB2"/>
<proteinExistence type="predicted"/>